<keyword evidence="3" id="KW-1185">Reference proteome</keyword>
<organism evidence="2 3">
    <name type="scientific">Acholeplasma brassicae</name>
    <dbReference type="NCBI Taxonomy" id="61635"/>
    <lineage>
        <taxon>Bacteria</taxon>
        <taxon>Bacillati</taxon>
        <taxon>Mycoplasmatota</taxon>
        <taxon>Mollicutes</taxon>
        <taxon>Acholeplasmatales</taxon>
        <taxon>Acholeplasmataceae</taxon>
        <taxon>Acholeplasma</taxon>
    </lineage>
</organism>
<dbReference type="SUPFAM" id="SSF51306">
    <property type="entry name" value="LexA/Signal peptidase"/>
    <property type="match status" value="1"/>
</dbReference>
<dbReference type="STRING" id="61635.BN85314940"/>
<evidence type="ECO:0000313" key="3">
    <source>
        <dbReference type="Proteomes" id="UP000032737"/>
    </source>
</evidence>
<dbReference type="Proteomes" id="UP000032737">
    <property type="component" value="Chromosome"/>
</dbReference>
<evidence type="ECO:0000313" key="2">
    <source>
        <dbReference type="EMBL" id="CCV66515.1"/>
    </source>
</evidence>
<name>U4KQ26_9MOLU</name>
<dbReference type="RefSeq" id="WP_030005372.1">
    <property type="nucleotide sequence ID" value="NC_022549.1"/>
</dbReference>
<dbReference type="InterPro" id="IPR015927">
    <property type="entry name" value="Peptidase_S24_S26A/B/C"/>
</dbReference>
<dbReference type="AlphaFoldDB" id="U4KQ26"/>
<dbReference type="Pfam" id="PF00717">
    <property type="entry name" value="Peptidase_S24"/>
    <property type="match status" value="1"/>
</dbReference>
<accession>U4KQ26</accession>
<reference evidence="2 3" key="1">
    <citation type="journal article" date="2013" name="J. Mol. Microbiol. Biotechnol.">
        <title>Analysis of the Complete Genomes of Acholeplasma brassicae , A. palmae and A. laidlawii and Their Comparison to the Obligate Parasites from ' Candidatus Phytoplasma'.</title>
        <authorList>
            <person name="Kube M."/>
            <person name="Siewert C."/>
            <person name="Migdoll A.M."/>
            <person name="Duduk B."/>
            <person name="Holz S."/>
            <person name="Rabus R."/>
            <person name="Seemuller E."/>
            <person name="Mitrovic J."/>
            <person name="Muller I."/>
            <person name="Buttner C."/>
            <person name="Reinhardt R."/>
        </authorList>
    </citation>
    <scope>NUCLEOTIDE SEQUENCE [LARGE SCALE GENOMIC DNA]</scope>
    <source>
        <strain evidence="3">0502</strain>
    </source>
</reference>
<dbReference type="EMBL" id="FO681348">
    <property type="protein sequence ID" value="CCV66515.1"/>
    <property type="molecule type" value="Genomic_DNA"/>
</dbReference>
<dbReference type="InterPro" id="IPR036286">
    <property type="entry name" value="LexA/Signal_pep-like_sf"/>
</dbReference>
<gene>
    <name evidence="2" type="ORF">BN85314940</name>
</gene>
<evidence type="ECO:0000259" key="1">
    <source>
        <dbReference type="Pfam" id="PF00717"/>
    </source>
</evidence>
<dbReference type="CDD" id="cd06462">
    <property type="entry name" value="Peptidase_S24_S26"/>
    <property type="match status" value="1"/>
</dbReference>
<sequence length="136" mass="16092">MIINNETLMPLIIESLNEGKLTSFKVKGQSMWPFYKDGKTSVYLKKSTYKKNDVVLFKYKGSYYLHRIKKINQHLVVCRGDGSLYKEFPNKSDIYGKVVFYEHNNKKKEEASITHQFIVCFYGLIPFKKLLFRVFK</sequence>
<dbReference type="KEGG" id="abra:BN85314940"/>
<dbReference type="HOGENOM" id="CLU_126496_1_0_14"/>
<proteinExistence type="predicted"/>
<protein>
    <recommendedName>
        <fullName evidence="1">Peptidase S24/S26A/S26B/S26C domain-containing protein</fullName>
    </recommendedName>
</protein>
<dbReference type="OrthoDB" id="1467636at2"/>
<feature type="domain" description="Peptidase S24/S26A/S26B/S26C" evidence="1">
    <location>
        <begin position="13"/>
        <end position="75"/>
    </location>
</feature>
<dbReference type="Gene3D" id="2.10.109.10">
    <property type="entry name" value="Umud Fragment, subunit A"/>
    <property type="match status" value="1"/>
</dbReference>